<evidence type="ECO:0000256" key="2">
    <source>
        <dbReference type="PROSITE-ProRule" id="PRU01331"/>
    </source>
</evidence>
<dbReference type="STRING" id="1182541.W9YMD1"/>
<sequence length="442" mass="50667">MSYFERATAVELFEEFDRAHPDLEFFRHVWVDFSGILRQRILTRSYCRQIYSANRRYGVGPAVMRKNITHTSAQGFCTKQQVCHMVPDWYSVRTCHFSPGHAWVMCFAYCAEEADPFFQCPRYALARVIERVESELPGADVLFGCETEFIVLDLSLQALQSPDNVVGWCTMTGLRDRKLEMLADIVRVLQKSDIGVTHFHCEEPQQLELSTFPFPPMQAVDNLYYTQECLRVIALRYGYRATVAIKPLPPPHETTSTVGLHFSLSGIATTEQDHFLAGVLNQLSVIAPFAMPTHDSYHRTSVDRYGTWICWGTENRDVAIRRIKDGHWELRLSDATANFFLLGTILLSVGLDGVLAKQILSIRDLRSPSTQVSSEVLEAHGIRERLPSTFRNSLELVRKSDYTEKLLGHDMKGLWLAIKELDEDALCRMSDEERRKAYLQHF</sequence>
<reference evidence="5 6" key="1">
    <citation type="submission" date="2013-03" db="EMBL/GenBank/DDBJ databases">
        <title>The Genome Sequence of Capronia coronata CBS 617.96.</title>
        <authorList>
            <consortium name="The Broad Institute Genomics Platform"/>
            <person name="Cuomo C."/>
            <person name="de Hoog S."/>
            <person name="Gorbushina A."/>
            <person name="Walker B."/>
            <person name="Young S.K."/>
            <person name="Zeng Q."/>
            <person name="Gargeya S."/>
            <person name="Fitzgerald M."/>
            <person name="Haas B."/>
            <person name="Abouelleil A."/>
            <person name="Allen A.W."/>
            <person name="Alvarado L."/>
            <person name="Arachchi H.M."/>
            <person name="Berlin A.M."/>
            <person name="Chapman S.B."/>
            <person name="Gainer-Dewar J."/>
            <person name="Goldberg J."/>
            <person name="Griggs A."/>
            <person name="Gujja S."/>
            <person name="Hansen M."/>
            <person name="Howarth C."/>
            <person name="Imamovic A."/>
            <person name="Ireland A."/>
            <person name="Larimer J."/>
            <person name="McCowan C."/>
            <person name="Murphy C."/>
            <person name="Pearson M."/>
            <person name="Poon T.W."/>
            <person name="Priest M."/>
            <person name="Roberts A."/>
            <person name="Saif S."/>
            <person name="Shea T."/>
            <person name="Sisk P."/>
            <person name="Sykes S."/>
            <person name="Wortman J."/>
            <person name="Nusbaum C."/>
            <person name="Birren B."/>
        </authorList>
    </citation>
    <scope>NUCLEOTIDE SEQUENCE [LARGE SCALE GENOMIC DNA]</scope>
    <source>
        <strain evidence="5 6">CBS 617.96</strain>
    </source>
</reference>
<feature type="domain" description="GS catalytic" evidence="4">
    <location>
        <begin position="121"/>
        <end position="442"/>
    </location>
</feature>
<evidence type="ECO:0000256" key="3">
    <source>
        <dbReference type="RuleBase" id="RU000384"/>
    </source>
</evidence>
<keyword evidence="6" id="KW-1185">Reference proteome</keyword>
<dbReference type="Proteomes" id="UP000019484">
    <property type="component" value="Unassembled WGS sequence"/>
</dbReference>
<dbReference type="InterPro" id="IPR008146">
    <property type="entry name" value="Gln_synth_cat_dom"/>
</dbReference>
<protein>
    <recommendedName>
        <fullName evidence="4">GS catalytic domain-containing protein</fullName>
    </recommendedName>
</protein>
<dbReference type="OrthoDB" id="3364440at2759"/>
<comment type="caution">
    <text evidence="5">The sequence shown here is derived from an EMBL/GenBank/DDBJ whole genome shotgun (WGS) entry which is preliminary data.</text>
</comment>
<gene>
    <name evidence="5" type="ORF">A1O1_02475</name>
</gene>
<comment type="similarity">
    <text evidence="2 3">Belongs to the glutamine synthetase family.</text>
</comment>
<evidence type="ECO:0000256" key="1">
    <source>
        <dbReference type="ARBA" id="ARBA00022598"/>
    </source>
</evidence>
<dbReference type="Gene3D" id="3.30.590.10">
    <property type="entry name" value="Glutamine synthetase/guanido kinase, catalytic domain"/>
    <property type="match status" value="1"/>
</dbReference>
<dbReference type="EMBL" id="AMWN01000002">
    <property type="protein sequence ID" value="EXJ94082.1"/>
    <property type="molecule type" value="Genomic_DNA"/>
</dbReference>
<dbReference type="eggNOG" id="KOG0683">
    <property type="taxonomic scope" value="Eukaryota"/>
</dbReference>
<dbReference type="HOGENOM" id="CLU_017290_6_1_1"/>
<dbReference type="GO" id="GO:0004356">
    <property type="term" value="F:glutamine synthetase activity"/>
    <property type="evidence" value="ECO:0007669"/>
    <property type="project" value="InterPro"/>
</dbReference>
<proteinExistence type="inferred from homology"/>
<dbReference type="Pfam" id="PF00120">
    <property type="entry name" value="Gln-synt_C"/>
    <property type="match status" value="1"/>
</dbReference>
<organism evidence="5 6">
    <name type="scientific">Capronia coronata CBS 617.96</name>
    <dbReference type="NCBI Taxonomy" id="1182541"/>
    <lineage>
        <taxon>Eukaryota</taxon>
        <taxon>Fungi</taxon>
        <taxon>Dikarya</taxon>
        <taxon>Ascomycota</taxon>
        <taxon>Pezizomycotina</taxon>
        <taxon>Eurotiomycetes</taxon>
        <taxon>Chaetothyriomycetidae</taxon>
        <taxon>Chaetothyriales</taxon>
        <taxon>Herpotrichiellaceae</taxon>
        <taxon>Capronia</taxon>
    </lineage>
</organism>
<evidence type="ECO:0000313" key="5">
    <source>
        <dbReference type="EMBL" id="EXJ94082.1"/>
    </source>
</evidence>
<dbReference type="PANTHER" id="PTHR43785:SF2">
    <property type="entry name" value="TYPE-1 GLUTAMINE SYNTHETASE 1"/>
    <property type="match status" value="1"/>
</dbReference>
<dbReference type="SUPFAM" id="SSF55931">
    <property type="entry name" value="Glutamine synthetase/guanido kinase"/>
    <property type="match status" value="1"/>
</dbReference>
<dbReference type="RefSeq" id="XP_007721576.1">
    <property type="nucleotide sequence ID" value="XM_007723386.1"/>
</dbReference>
<accession>W9YMD1</accession>
<dbReference type="InterPro" id="IPR014746">
    <property type="entry name" value="Gln_synth/guanido_kin_cat_dom"/>
</dbReference>
<name>W9YMD1_9EURO</name>
<dbReference type="PROSITE" id="PS51987">
    <property type="entry name" value="GS_CATALYTIC"/>
    <property type="match status" value="1"/>
</dbReference>
<dbReference type="AlphaFoldDB" id="W9YMD1"/>
<dbReference type="GeneID" id="19157375"/>
<evidence type="ECO:0000313" key="6">
    <source>
        <dbReference type="Proteomes" id="UP000019484"/>
    </source>
</evidence>
<evidence type="ECO:0000259" key="4">
    <source>
        <dbReference type="PROSITE" id="PS51987"/>
    </source>
</evidence>
<dbReference type="SMART" id="SM01230">
    <property type="entry name" value="Gln-synt_C"/>
    <property type="match status" value="1"/>
</dbReference>
<keyword evidence="1" id="KW-0436">Ligase</keyword>
<dbReference type="PANTHER" id="PTHR43785">
    <property type="entry name" value="GAMMA-GLUTAMYLPUTRESCINE SYNTHETASE"/>
    <property type="match status" value="1"/>
</dbReference>